<evidence type="ECO:0008006" key="4">
    <source>
        <dbReference type="Google" id="ProtNLM"/>
    </source>
</evidence>
<keyword evidence="1" id="KW-0812">Transmembrane</keyword>
<keyword evidence="1" id="KW-0472">Membrane</keyword>
<feature type="transmembrane region" description="Helical" evidence="1">
    <location>
        <begin position="87"/>
        <end position="111"/>
    </location>
</feature>
<gene>
    <name evidence="2" type="ORF">ACFP1C_12810</name>
</gene>
<dbReference type="InterPro" id="IPR021529">
    <property type="entry name" value="DUF2798"/>
</dbReference>
<keyword evidence="3" id="KW-1185">Reference proteome</keyword>
<dbReference type="EMBL" id="JBHSSI010000078">
    <property type="protein sequence ID" value="MFC6261816.1"/>
    <property type="molecule type" value="Genomic_DNA"/>
</dbReference>
<dbReference type="RefSeq" id="WP_125685387.1">
    <property type="nucleotide sequence ID" value="NZ_JBHSSI010000078.1"/>
</dbReference>
<proteinExistence type="predicted"/>
<feature type="transmembrane region" description="Helical" evidence="1">
    <location>
        <begin position="15"/>
        <end position="36"/>
    </location>
</feature>
<evidence type="ECO:0000313" key="3">
    <source>
        <dbReference type="Proteomes" id="UP001596283"/>
    </source>
</evidence>
<dbReference type="Proteomes" id="UP001596283">
    <property type="component" value="Unassembled WGS sequence"/>
</dbReference>
<organism evidence="2 3">
    <name type="scientific">Levilactobacillus fujinensis</name>
    <dbReference type="NCBI Taxonomy" id="2486024"/>
    <lineage>
        <taxon>Bacteria</taxon>
        <taxon>Bacillati</taxon>
        <taxon>Bacillota</taxon>
        <taxon>Bacilli</taxon>
        <taxon>Lactobacillales</taxon>
        <taxon>Lactobacillaceae</taxon>
        <taxon>Levilactobacillus</taxon>
    </lineage>
</organism>
<accession>A0ABW1TIJ8</accession>
<reference evidence="3" key="1">
    <citation type="journal article" date="2019" name="Int. J. Syst. Evol. Microbiol.">
        <title>The Global Catalogue of Microorganisms (GCM) 10K type strain sequencing project: providing services to taxonomists for standard genome sequencing and annotation.</title>
        <authorList>
            <consortium name="The Broad Institute Genomics Platform"/>
            <consortium name="The Broad Institute Genome Sequencing Center for Infectious Disease"/>
            <person name="Wu L."/>
            <person name="Ma J."/>
        </authorList>
    </citation>
    <scope>NUCLEOTIDE SEQUENCE [LARGE SCALE GENOMIC DNA]</scope>
    <source>
        <strain evidence="3">CCM 8908</strain>
    </source>
</reference>
<dbReference type="Pfam" id="PF11391">
    <property type="entry name" value="DUF2798"/>
    <property type="match status" value="1"/>
</dbReference>
<evidence type="ECO:0000256" key="1">
    <source>
        <dbReference type="SAM" id="Phobius"/>
    </source>
</evidence>
<keyword evidence="1" id="KW-1133">Transmembrane helix</keyword>
<name>A0ABW1TIJ8_9LACO</name>
<comment type="caution">
    <text evidence="2">The sequence shown here is derived from an EMBL/GenBank/DDBJ whole genome shotgun (WGS) entry which is preliminary data.</text>
</comment>
<sequence length="166" mass="18429">MEFQQRLPQNLRETVLFMAVISLISVNIIAPVITGLEVGFSVAHWTMVLHQLPLLWLSVIILVVLTQQPATKMAGYFLGKRPSFRSAMLITTLCNVFLMSLVLTILGTWIGTGQVTLDPVIHFAAKWPRNFTIAFVIEAFVAQPIARSVMAGVHRLSTNGVTDKVR</sequence>
<evidence type="ECO:0000313" key="2">
    <source>
        <dbReference type="EMBL" id="MFC6261816.1"/>
    </source>
</evidence>
<protein>
    <recommendedName>
        <fullName evidence="4">DUF2798 domain-containing protein</fullName>
    </recommendedName>
</protein>
<feature type="transmembrane region" description="Helical" evidence="1">
    <location>
        <begin position="42"/>
        <end position="66"/>
    </location>
</feature>